<dbReference type="PANTHER" id="PTHR43163:SF3">
    <property type="entry name" value="PEPTIDE ABC TRANSPORTER PERMEASE PROTEIN"/>
    <property type="match status" value="1"/>
</dbReference>
<feature type="transmembrane region" description="Helical" evidence="7">
    <location>
        <begin position="101"/>
        <end position="124"/>
    </location>
</feature>
<dbReference type="RefSeq" id="WP_219762823.1">
    <property type="nucleotide sequence ID" value="NZ_JAHYBZ010000003.1"/>
</dbReference>
<dbReference type="Pfam" id="PF19300">
    <property type="entry name" value="BPD_transp_1_N"/>
    <property type="match status" value="1"/>
</dbReference>
<gene>
    <name evidence="9" type="ORF">KPL78_10170</name>
</gene>
<protein>
    <submittedName>
        <fullName evidence="9">ABC transporter permease</fullName>
    </submittedName>
</protein>
<keyword evidence="4 7" id="KW-0812">Transmembrane</keyword>
<feature type="transmembrane region" description="Helical" evidence="7">
    <location>
        <begin position="144"/>
        <end position="163"/>
    </location>
</feature>
<evidence type="ECO:0000256" key="3">
    <source>
        <dbReference type="ARBA" id="ARBA00022475"/>
    </source>
</evidence>
<proteinExistence type="inferred from homology"/>
<dbReference type="PANTHER" id="PTHR43163">
    <property type="entry name" value="DIPEPTIDE TRANSPORT SYSTEM PERMEASE PROTEIN DPPB-RELATED"/>
    <property type="match status" value="1"/>
</dbReference>
<organism evidence="9 10">
    <name type="scientific">Roseomonas alba</name>
    <dbReference type="NCBI Taxonomy" id="2846776"/>
    <lineage>
        <taxon>Bacteria</taxon>
        <taxon>Pseudomonadati</taxon>
        <taxon>Pseudomonadota</taxon>
        <taxon>Alphaproteobacteria</taxon>
        <taxon>Acetobacterales</taxon>
        <taxon>Roseomonadaceae</taxon>
        <taxon>Roseomonas</taxon>
    </lineage>
</organism>
<evidence type="ECO:0000256" key="4">
    <source>
        <dbReference type="ARBA" id="ARBA00022692"/>
    </source>
</evidence>
<dbReference type="Gene3D" id="1.10.3720.10">
    <property type="entry name" value="MetI-like"/>
    <property type="match status" value="1"/>
</dbReference>
<evidence type="ECO:0000313" key="9">
    <source>
        <dbReference type="EMBL" id="MBW6398213.1"/>
    </source>
</evidence>
<name>A0ABS7A7R6_9PROT</name>
<evidence type="ECO:0000256" key="5">
    <source>
        <dbReference type="ARBA" id="ARBA00022989"/>
    </source>
</evidence>
<dbReference type="SUPFAM" id="SSF161098">
    <property type="entry name" value="MetI-like"/>
    <property type="match status" value="1"/>
</dbReference>
<feature type="domain" description="ABC transmembrane type-1" evidence="8">
    <location>
        <begin position="97"/>
        <end position="302"/>
    </location>
</feature>
<feature type="transmembrane region" description="Helical" evidence="7">
    <location>
        <begin position="183"/>
        <end position="202"/>
    </location>
</feature>
<dbReference type="InterPro" id="IPR000515">
    <property type="entry name" value="MetI-like"/>
</dbReference>
<dbReference type="Pfam" id="PF00528">
    <property type="entry name" value="BPD_transp_1"/>
    <property type="match status" value="1"/>
</dbReference>
<accession>A0ABS7A7R6</accession>
<feature type="transmembrane region" description="Helical" evidence="7">
    <location>
        <begin position="248"/>
        <end position="268"/>
    </location>
</feature>
<dbReference type="Proteomes" id="UP001196565">
    <property type="component" value="Unassembled WGS sequence"/>
</dbReference>
<dbReference type="InterPro" id="IPR035906">
    <property type="entry name" value="MetI-like_sf"/>
</dbReference>
<comment type="similarity">
    <text evidence="7">Belongs to the binding-protein-dependent transport system permease family.</text>
</comment>
<evidence type="ECO:0000256" key="2">
    <source>
        <dbReference type="ARBA" id="ARBA00022448"/>
    </source>
</evidence>
<comment type="subcellular location">
    <subcellularLocation>
        <location evidence="1 7">Cell membrane</location>
        <topology evidence="1 7">Multi-pass membrane protein</topology>
    </subcellularLocation>
</comment>
<evidence type="ECO:0000256" key="7">
    <source>
        <dbReference type="RuleBase" id="RU363032"/>
    </source>
</evidence>
<keyword evidence="10" id="KW-1185">Reference proteome</keyword>
<comment type="caution">
    <text evidence="9">The sequence shown here is derived from an EMBL/GenBank/DDBJ whole genome shotgun (WGS) entry which is preliminary data.</text>
</comment>
<evidence type="ECO:0000256" key="6">
    <source>
        <dbReference type="ARBA" id="ARBA00023136"/>
    </source>
</evidence>
<evidence type="ECO:0000256" key="1">
    <source>
        <dbReference type="ARBA" id="ARBA00004651"/>
    </source>
</evidence>
<keyword evidence="3" id="KW-1003">Cell membrane</keyword>
<dbReference type="InterPro" id="IPR045621">
    <property type="entry name" value="BPD_transp_1_N"/>
</dbReference>
<feature type="transmembrane region" description="Helical" evidence="7">
    <location>
        <begin position="288"/>
        <end position="309"/>
    </location>
</feature>
<dbReference type="EMBL" id="JAHYBZ010000003">
    <property type="protein sequence ID" value="MBW6398213.1"/>
    <property type="molecule type" value="Genomic_DNA"/>
</dbReference>
<evidence type="ECO:0000259" key="8">
    <source>
        <dbReference type="PROSITE" id="PS50928"/>
    </source>
</evidence>
<feature type="transmembrane region" description="Helical" evidence="7">
    <location>
        <begin position="12"/>
        <end position="32"/>
    </location>
</feature>
<dbReference type="PROSITE" id="PS50928">
    <property type="entry name" value="ABC_TM1"/>
    <property type="match status" value="1"/>
</dbReference>
<keyword evidence="2 7" id="KW-0813">Transport</keyword>
<keyword evidence="5 7" id="KW-1133">Transmembrane helix</keyword>
<sequence>MTVIAFILRRCMLLVLVLIAVSVLTFAIVNVLPGDVATAVLGDMATPQMVEAVRERMGLGQPLPDRYFAWVAGILHGDFGRSLQHGQAIAPMLLGRLGNSAILGGITLAIAAPLSILLGVLAALRPGGVMDRVISGFAVGTHALPEYVIGLLAILAFSIWLPLLPGSSLMDPNENPLSRPEALILPIGVLVIGMLAIISQVTRVGMIQALASPYVRTATLKGLPRWKVVMKHALPNVLPPTVTEIGMYFGYVIGGLVVVETLFSYAGIGQMMTNAVSYRDIPTIQAGVLVVAAAYGIGNLCADVAALVLNPRLRG</sequence>
<dbReference type="CDD" id="cd06261">
    <property type="entry name" value="TM_PBP2"/>
    <property type="match status" value="1"/>
</dbReference>
<reference evidence="9 10" key="1">
    <citation type="submission" date="2021-07" db="EMBL/GenBank/DDBJ databases">
        <authorList>
            <person name="So Y."/>
        </authorList>
    </citation>
    <scope>NUCLEOTIDE SEQUENCE [LARGE SCALE GENOMIC DNA]</scope>
    <source>
        <strain evidence="9 10">HJA6</strain>
    </source>
</reference>
<evidence type="ECO:0000313" key="10">
    <source>
        <dbReference type="Proteomes" id="UP001196565"/>
    </source>
</evidence>
<keyword evidence="6 7" id="KW-0472">Membrane</keyword>